<dbReference type="InterPro" id="IPR051162">
    <property type="entry name" value="T4SS_component"/>
</dbReference>
<dbReference type="EMBL" id="JBHSDS010000008">
    <property type="protein sequence ID" value="MFC4359249.1"/>
    <property type="molecule type" value="Genomic_DNA"/>
</dbReference>
<dbReference type="SUPFAM" id="SSF52540">
    <property type="entry name" value="P-loop containing nucleoside triphosphate hydrolases"/>
    <property type="match status" value="1"/>
</dbReference>
<sequence length="658" mass="75710">MNQAGLQDDDRIQKLLKAGIATNSPSLQNRIQKLIQLRLSQHSQYPFHRTPEGYGYDHLLLGTSATGARVSLRIDDLAKHLLAVGQSGSGKTTLFYNLMSQLPVPFWAFDRKQDYRHLLNQRSDLVVLPWSQLRFNPLKPPEGVAPRRWAQVFSELFSHSTSLLSGSTNYLLKQVIQLYKLYELFNENSPPYPSLHELELLVKEEKVNYVRKTSNYRDTVLNRLEAMNLSAGTIFDCSTGYPVPELLNQNVVFELDGLNRDVQNFVTEILFAYVYEYRLSQAHRDQGLNHVFFLDEAKQVFSVYKERQDAAGIPEIDDITAKMREFGEALVVGDQEASKLTESIRANTYTKLLLSTGDRNQFNAVTKAMNLSELQTEYAKQLDVGEAVYQSGNGSPVPVNLRNYPLQKDITDQDLERRMAEKWSELPFEERQRPIRFKEYVAPGRSNEPQEPNIVEDPQEVDLSDDAKRFLQDVVDNPFKPLTERYEKFSSRYKGNNAKNELLDNGVAIERNLSTSDGRLKLLEFTDKGRTYLESQGIEIKQEGRGGVVHRYWQHHIKQLFEKAGWTAEIEVFDTDIYVHMDDFELAVEIAMGNNAREIEHVDKHLSKNFEVWILTPDKSVRERLKQRLKNSDTSLDHVAFRLLYDFTESDAIPSQQG</sequence>
<dbReference type="PANTHER" id="PTHR30121:SF6">
    <property type="entry name" value="SLR6007 PROTEIN"/>
    <property type="match status" value="1"/>
</dbReference>
<dbReference type="InterPro" id="IPR027417">
    <property type="entry name" value="P-loop_NTPase"/>
</dbReference>
<keyword evidence="2" id="KW-0067">ATP-binding</keyword>
<evidence type="ECO:0000313" key="3">
    <source>
        <dbReference type="Proteomes" id="UP001595921"/>
    </source>
</evidence>
<dbReference type="Pfam" id="PF01935">
    <property type="entry name" value="DUF87"/>
    <property type="match status" value="1"/>
</dbReference>
<evidence type="ECO:0000259" key="1">
    <source>
        <dbReference type="Pfam" id="PF01935"/>
    </source>
</evidence>
<gene>
    <name evidence="2" type="ORF">ACFO0N_14985</name>
</gene>
<proteinExistence type="predicted"/>
<evidence type="ECO:0000313" key="2">
    <source>
        <dbReference type="EMBL" id="MFC4359249.1"/>
    </source>
</evidence>
<dbReference type="Proteomes" id="UP001595921">
    <property type="component" value="Unassembled WGS sequence"/>
</dbReference>
<dbReference type="AlphaFoldDB" id="A0ABD5PEV3"/>
<dbReference type="InterPro" id="IPR002789">
    <property type="entry name" value="HerA_central"/>
</dbReference>
<dbReference type="PANTHER" id="PTHR30121">
    <property type="entry name" value="UNCHARACTERIZED PROTEIN YJGR-RELATED"/>
    <property type="match status" value="1"/>
</dbReference>
<protein>
    <submittedName>
        <fullName evidence="2">ATP-binding protein</fullName>
    </submittedName>
</protein>
<keyword evidence="3" id="KW-1185">Reference proteome</keyword>
<dbReference type="GO" id="GO:0005524">
    <property type="term" value="F:ATP binding"/>
    <property type="evidence" value="ECO:0007669"/>
    <property type="project" value="UniProtKB-KW"/>
</dbReference>
<name>A0ABD5PEV3_9EURY</name>
<comment type="caution">
    <text evidence="2">The sequence shown here is derived from an EMBL/GenBank/DDBJ whole genome shotgun (WGS) entry which is preliminary data.</text>
</comment>
<reference evidence="2 3" key="1">
    <citation type="journal article" date="2019" name="Int. J. Syst. Evol. Microbiol.">
        <title>The Global Catalogue of Microorganisms (GCM) 10K type strain sequencing project: providing services to taxonomists for standard genome sequencing and annotation.</title>
        <authorList>
            <consortium name="The Broad Institute Genomics Platform"/>
            <consortium name="The Broad Institute Genome Sequencing Center for Infectious Disease"/>
            <person name="Wu L."/>
            <person name="Ma J."/>
        </authorList>
    </citation>
    <scope>NUCLEOTIDE SEQUENCE [LARGE SCALE GENOMIC DNA]</scope>
    <source>
        <strain evidence="2 3">CGMCC 1.12553</strain>
    </source>
</reference>
<feature type="domain" description="Helicase HerA central" evidence="1">
    <location>
        <begin position="64"/>
        <end position="270"/>
    </location>
</feature>
<dbReference type="RefSeq" id="WP_267623038.1">
    <property type="nucleotide sequence ID" value="NZ_JBHSDS010000008.1"/>
</dbReference>
<organism evidence="2 3">
    <name type="scientific">Halobium salinum</name>
    <dbReference type="NCBI Taxonomy" id="1364940"/>
    <lineage>
        <taxon>Archaea</taxon>
        <taxon>Methanobacteriati</taxon>
        <taxon>Methanobacteriota</taxon>
        <taxon>Stenosarchaea group</taxon>
        <taxon>Halobacteria</taxon>
        <taxon>Halobacteriales</taxon>
        <taxon>Haloferacaceae</taxon>
        <taxon>Halobium</taxon>
    </lineage>
</organism>
<accession>A0ABD5PEV3</accession>
<keyword evidence="2" id="KW-0547">Nucleotide-binding</keyword>
<dbReference type="Gene3D" id="3.40.50.300">
    <property type="entry name" value="P-loop containing nucleotide triphosphate hydrolases"/>
    <property type="match status" value="2"/>
</dbReference>